<proteinExistence type="predicted"/>
<dbReference type="InterPro" id="IPR009057">
    <property type="entry name" value="Homeodomain-like_sf"/>
</dbReference>
<accession>A0A0D8BTN8</accession>
<feature type="domain" description="HTH araC/xylS-type" evidence="5">
    <location>
        <begin position="132"/>
        <end position="231"/>
    </location>
</feature>
<dbReference type="EMBL" id="JYBP01000003">
    <property type="protein sequence ID" value="KJE26727.1"/>
    <property type="molecule type" value="Genomic_DNA"/>
</dbReference>
<dbReference type="OrthoDB" id="9788446at2"/>
<dbReference type="GO" id="GO:0003700">
    <property type="term" value="F:DNA-binding transcription factor activity"/>
    <property type="evidence" value="ECO:0007669"/>
    <property type="project" value="InterPro"/>
</dbReference>
<organism evidence="7 8">
    <name type="scientific">Geobacillus kaustophilus</name>
    <dbReference type="NCBI Taxonomy" id="1462"/>
    <lineage>
        <taxon>Bacteria</taxon>
        <taxon>Bacillati</taxon>
        <taxon>Bacillota</taxon>
        <taxon>Bacilli</taxon>
        <taxon>Bacillales</taxon>
        <taxon>Anoxybacillaceae</taxon>
        <taxon>Geobacillus</taxon>
        <taxon>Geobacillus thermoleovorans group</taxon>
    </lineage>
</organism>
<dbReference type="GO" id="GO:0000160">
    <property type="term" value="P:phosphorelay signal transduction system"/>
    <property type="evidence" value="ECO:0007669"/>
    <property type="project" value="InterPro"/>
</dbReference>
<dbReference type="SUPFAM" id="SSF52172">
    <property type="entry name" value="CheY-like"/>
    <property type="match status" value="1"/>
</dbReference>
<name>A0A0D8BTN8_GEOKU</name>
<evidence type="ECO:0000256" key="4">
    <source>
        <dbReference type="PROSITE-ProRule" id="PRU00169"/>
    </source>
</evidence>
<reference evidence="7 8" key="1">
    <citation type="submission" date="2015-01" db="EMBL/GenBank/DDBJ databases">
        <authorList>
            <person name="Filippidou S."/>
            <person name="Jeanneret N."/>
            <person name="Russel-Delif L."/>
            <person name="Junier T."/>
            <person name="Wunderlin T."/>
            <person name="Molina V."/>
            <person name="Johnson S.L."/>
            <person name="Davenport K.W."/>
            <person name="Chain P.S."/>
            <person name="Dorador C."/>
            <person name="Junier P."/>
        </authorList>
    </citation>
    <scope>NUCLEOTIDE SEQUENCE [LARGE SCALE GENOMIC DNA]</scope>
    <source>
        <strain evidence="7 8">Et7/4</strain>
    </source>
</reference>
<dbReference type="RefSeq" id="WP_044730968.1">
    <property type="nucleotide sequence ID" value="NZ_JYBP01000003.1"/>
</dbReference>
<keyword evidence="3" id="KW-0804">Transcription</keyword>
<keyword evidence="1" id="KW-0805">Transcription regulation</keyword>
<dbReference type="SUPFAM" id="SSF46689">
    <property type="entry name" value="Homeodomain-like"/>
    <property type="match status" value="2"/>
</dbReference>
<keyword evidence="4" id="KW-0597">Phosphoprotein</keyword>
<dbReference type="AlphaFoldDB" id="A0A0D8BTN8"/>
<dbReference type="InterPro" id="IPR018062">
    <property type="entry name" value="HTH_AraC-typ_CS"/>
</dbReference>
<dbReference type="PROSITE" id="PS01124">
    <property type="entry name" value="HTH_ARAC_FAMILY_2"/>
    <property type="match status" value="1"/>
</dbReference>
<keyword evidence="2" id="KW-0238">DNA-binding</keyword>
<feature type="modified residue" description="4-aspartylphosphate" evidence="4">
    <location>
        <position position="53"/>
    </location>
</feature>
<dbReference type="InterPro" id="IPR011006">
    <property type="entry name" value="CheY-like_superfamily"/>
</dbReference>
<feature type="domain" description="Response regulatory" evidence="6">
    <location>
        <begin position="2"/>
        <end position="118"/>
    </location>
</feature>
<sequence length="233" mass="26895">MKVLIVDDEYLELEQLTYLVNRKYPHWEVWTAEDAAEAKRLAASHRFPLALIDIHLPGQSGLDLAYELKQKQPDLALIIITAYQDFAYAKRAIQLEVLDYLVKPLIESEFDQALSKFEQKHPEALVSSPLIRGALEYVHHHYAQKISLTKAAAAVHVHPAYLSKLFVEEVGIHFKDYVNRYRIEKAKELLIKKPDWSMARIAEETGFSSQHHFSHSFRKYVGVPPTKYKEING</sequence>
<dbReference type="InterPro" id="IPR001789">
    <property type="entry name" value="Sig_transdc_resp-reg_receiver"/>
</dbReference>
<comment type="caution">
    <text evidence="7">The sequence shown here is derived from an EMBL/GenBank/DDBJ whole genome shotgun (WGS) entry which is preliminary data.</text>
</comment>
<dbReference type="Pfam" id="PF12833">
    <property type="entry name" value="HTH_18"/>
    <property type="match status" value="1"/>
</dbReference>
<dbReference type="SMART" id="SM00448">
    <property type="entry name" value="REC"/>
    <property type="match status" value="1"/>
</dbReference>
<evidence type="ECO:0000256" key="1">
    <source>
        <dbReference type="ARBA" id="ARBA00023015"/>
    </source>
</evidence>
<dbReference type="PROSITE" id="PS50110">
    <property type="entry name" value="RESPONSE_REGULATORY"/>
    <property type="match status" value="1"/>
</dbReference>
<dbReference type="PRINTS" id="PR00032">
    <property type="entry name" value="HTHARAC"/>
</dbReference>
<dbReference type="PROSITE" id="PS00041">
    <property type="entry name" value="HTH_ARAC_FAMILY_1"/>
    <property type="match status" value="1"/>
</dbReference>
<dbReference type="PANTHER" id="PTHR43280">
    <property type="entry name" value="ARAC-FAMILY TRANSCRIPTIONAL REGULATOR"/>
    <property type="match status" value="1"/>
</dbReference>
<dbReference type="CDD" id="cd17536">
    <property type="entry name" value="REC_YesN-like"/>
    <property type="match status" value="1"/>
</dbReference>
<dbReference type="InterPro" id="IPR018060">
    <property type="entry name" value="HTH_AraC"/>
</dbReference>
<protein>
    <submittedName>
        <fullName evidence="7">Helix-turn-helix domain protein</fullName>
    </submittedName>
</protein>
<evidence type="ECO:0000256" key="2">
    <source>
        <dbReference type="ARBA" id="ARBA00023125"/>
    </source>
</evidence>
<dbReference type="SMART" id="SM00342">
    <property type="entry name" value="HTH_ARAC"/>
    <property type="match status" value="1"/>
</dbReference>
<dbReference type="Pfam" id="PF00072">
    <property type="entry name" value="Response_reg"/>
    <property type="match status" value="1"/>
</dbReference>
<dbReference type="Proteomes" id="UP000032522">
    <property type="component" value="Unassembled WGS sequence"/>
</dbReference>
<gene>
    <name evidence="7" type="ORF">LG52_728</name>
</gene>
<evidence type="ECO:0000313" key="8">
    <source>
        <dbReference type="Proteomes" id="UP000032522"/>
    </source>
</evidence>
<dbReference type="GO" id="GO:0043565">
    <property type="term" value="F:sequence-specific DNA binding"/>
    <property type="evidence" value="ECO:0007669"/>
    <property type="project" value="InterPro"/>
</dbReference>
<dbReference type="PANTHER" id="PTHR43280:SF28">
    <property type="entry name" value="HTH-TYPE TRANSCRIPTIONAL ACTIVATOR RHAS"/>
    <property type="match status" value="1"/>
</dbReference>
<dbReference type="Gene3D" id="3.40.50.2300">
    <property type="match status" value="1"/>
</dbReference>
<dbReference type="PATRIC" id="fig|1462.6.peg.878"/>
<dbReference type="InterPro" id="IPR020449">
    <property type="entry name" value="Tscrpt_reg_AraC-type_HTH"/>
</dbReference>
<evidence type="ECO:0000259" key="6">
    <source>
        <dbReference type="PROSITE" id="PS50110"/>
    </source>
</evidence>
<dbReference type="Gene3D" id="1.10.10.60">
    <property type="entry name" value="Homeodomain-like"/>
    <property type="match status" value="2"/>
</dbReference>
<evidence type="ECO:0000259" key="5">
    <source>
        <dbReference type="PROSITE" id="PS01124"/>
    </source>
</evidence>
<evidence type="ECO:0000256" key="3">
    <source>
        <dbReference type="ARBA" id="ARBA00023163"/>
    </source>
</evidence>
<evidence type="ECO:0000313" key="7">
    <source>
        <dbReference type="EMBL" id="KJE26727.1"/>
    </source>
</evidence>